<protein>
    <submittedName>
        <fullName evidence="2">Secernin-3</fullName>
    </submittedName>
</protein>
<dbReference type="Gene3D" id="3.60.60.10">
    <property type="entry name" value="Penicillin V Acylase, Chain A"/>
    <property type="match status" value="1"/>
</dbReference>
<reference evidence="2 3" key="1">
    <citation type="journal article" date="2018" name="Plant J.">
        <title>Genome sequences of Chlorella sorokiniana UTEX 1602 and Micractinium conductrix SAG 241.80: implications to maltose excretion by a green alga.</title>
        <authorList>
            <person name="Arriola M.B."/>
            <person name="Velmurugan N."/>
            <person name="Zhang Y."/>
            <person name="Plunkett M.H."/>
            <person name="Hondzo H."/>
            <person name="Barney B.M."/>
        </authorList>
    </citation>
    <scope>NUCLEOTIDE SEQUENCE [LARGE SCALE GENOMIC DNA]</scope>
    <source>
        <strain evidence="2 3">SAG 241.80</strain>
    </source>
</reference>
<comment type="similarity">
    <text evidence="1">Belongs to the peptidase C69 family. Secernin subfamily.</text>
</comment>
<evidence type="ECO:0000313" key="3">
    <source>
        <dbReference type="Proteomes" id="UP000239649"/>
    </source>
</evidence>
<comment type="caution">
    <text evidence="2">The sequence shown here is derived from an EMBL/GenBank/DDBJ whole genome shotgun (WGS) entry which is preliminary data.</text>
</comment>
<dbReference type="AlphaFoldDB" id="A0A2P6VMG8"/>
<dbReference type="GO" id="GO:0070004">
    <property type="term" value="F:cysteine-type exopeptidase activity"/>
    <property type="evidence" value="ECO:0007669"/>
    <property type="project" value="InterPro"/>
</dbReference>
<dbReference type="PANTHER" id="PTHR12994">
    <property type="entry name" value="SECERNIN"/>
    <property type="match status" value="1"/>
</dbReference>
<dbReference type="EMBL" id="LHPF02000002">
    <property type="protein sequence ID" value="PSC75279.1"/>
    <property type="molecule type" value="Genomic_DNA"/>
</dbReference>
<proteinExistence type="inferred from homology"/>
<evidence type="ECO:0000313" key="2">
    <source>
        <dbReference type="EMBL" id="PSC75279.1"/>
    </source>
</evidence>
<gene>
    <name evidence="2" type="ORF">C2E20_1202</name>
</gene>
<dbReference type="Pfam" id="PF03577">
    <property type="entry name" value="Peptidase_C69"/>
    <property type="match status" value="1"/>
</dbReference>
<dbReference type="GO" id="GO:0016805">
    <property type="term" value="F:dipeptidase activity"/>
    <property type="evidence" value="ECO:0007669"/>
    <property type="project" value="InterPro"/>
</dbReference>
<organism evidence="2 3">
    <name type="scientific">Micractinium conductrix</name>
    <dbReference type="NCBI Taxonomy" id="554055"/>
    <lineage>
        <taxon>Eukaryota</taxon>
        <taxon>Viridiplantae</taxon>
        <taxon>Chlorophyta</taxon>
        <taxon>core chlorophytes</taxon>
        <taxon>Trebouxiophyceae</taxon>
        <taxon>Chlorellales</taxon>
        <taxon>Chlorellaceae</taxon>
        <taxon>Chlorella clade</taxon>
        <taxon>Micractinium</taxon>
    </lineage>
</organism>
<dbReference type="PANTHER" id="PTHR12994:SF17">
    <property type="entry name" value="LD30995P"/>
    <property type="match status" value="1"/>
</dbReference>
<keyword evidence="3" id="KW-1185">Reference proteome</keyword>
<dbReference type="OrthoDB" id="5175656at2759"/>
<dbReference type="GO" id="GO:0006508">
    <property type="term" value="P:proteolysis"/>
    <property type="evidence" value="ECO:0007669"/>
    <property type="project" value="InterPro"/>
</dbReference>
<evidence type="ECO:0000256" key="1">
    <source>
        <dbReference type="ARBA" id="ARBA00005705"/>
    </source>
</evidence>
<name>A0A2P6VMG8_9CHLO</name>
<sequence>MDFVRLALERAATAAEGVEVIASLLEKHGQGGGCEEGGSWTYHNSFLLADPTEAWVVETAGKCWAAKRITTGVHNISNCLSIRSDFDRCSPGLQEHARSQGLWDGAGALDWAAAFSDGGAPPLGKLTAGREANGRRLLEKAAASGMLGPAEMMAVLRDSGSGICMCDGAFRSNGAQVSLLLQPSGGDAAAAAAQHRHFFTATPDPQRSAFKPFSFGTQPLDGSPHTAPTPCNPPQALWQAWQAAHEGRRGSNGGGRRPVAAAALRQLEARGLEPESGLTFAAAVEAELRLYGME</sequence>
<dbReference type="InterPro" id="IPR005322">
    <property type="entry name" value="Peptidase_C69"/>
</dbReference>
<dbReference type="Proteomes" id="UP000239649">
    <property type="component" value="Unassembled WGS sequence"/>
</dbReference>
<accession>A0A2P6VMG8</accession>